<dbReference type="EMBL" id="JRNN01000066">
    <property type="protein sequence ID" value="KGF34620.1"/>
    <property type="molecule type" value="Genomic_DNA"/>
</dbReference>
<gene>
    <name evidence="1" type="ORF">HMPREF2137_07490</name>
</gene>
<comment type="caution">
    <text evidence="1">The sequence shown here is derived from an EMBL/GenBank/DDBJ whole genome shotgun (WGS) entry which is preliminary data.</text>
</comment>
<dbReference type="RefSeq" id="WP_036873115.1">
    <property type="nucleotide sequence ID" value="NZ_JRNN01000066.1"/>
</dbReference>
<dbReference type="Proteomes" id="UP000029556">
    <property type="component" value="Unassembled WGS sequence"/>
</dbReference>
<protein>
    <submittedName>
        <fullName evidence="1">Uncharacterized protein</fullName>
    </submittedName>
</protein>
<sequence>MTSIKNLEMAETISNNPNIKISKGFFGIGSNATYTPTNSKLNAVINYYSAEDAQAFVKLIKMAEGEVISQTKKMTPPAKLSISNYRLEACVTDDKQFVAIQVLSYADFRNTPICDLKYFEGEAAQAIAALL</sequence>
<name>A0A095ZIN4_9BACT</name>
<reference evidence="1 2" key="1">
    <citation type="submission" date="2014-07" db="EMBL/GenBank/DDBJ databases">
        <authorList>
            <person name="McCorrison J."/>
            <person name="Sanka R."/>
            <person name="Torralba M."/>
            <person name="Gillis M."/>
            <person name="Haft D.H."/>
            <person name="Methe B."/>
            <person name="Sutton G."/>
            <person name="Nelson K.E."/>
        </authorList>
    </citation>
    <scope>NUCLEOTIDE SEQUENCE [LARGE SCALE GENOMIC DNA]</scope>
    <source>
        <strain evidence="1 2">DNF00853</strain>
    </source>
</reference>
<dbReference type="AlphaFoldDB" id="A0A095ZIN4"/>
<accession>A0A095ZIN4</accession>
<organism evidence="1 2">
    <name type="scientific">Hoylesella buccalis DNF00853</name>
    <dbReference type="NCBI Taxonomy" id="1401074"/>
    <lineage>
        <taxon>Bacteria</taxon>
        <taxon>Pseudomonadati</taxon>
        <taxon>Bacteroidota</taxon>
        <taxon>Bacteroidia</taxon>
        <taxon>Bacteroidales</taxon>
        <taxon>Prevotellaceae</taxon>
        <taxon>Hoylesella</taxon>
    </lineage>
</organism>
<evidence type="ECO:0000313" key="1">
    <source>
        <dbReference type="EMBL" id="KGF34620.1"/>
    </source>
</evidence>
<evidence type="ECO:0000313" key="2">
    <source>
        <dbReference type="Proteomes" id="UP000029556"/>
    </source>
</evidence>
<proteinExistence type="predicted"/>
<dbReference type="OrthoDB" id="1079367at2"/>